<dbReference type="RefSeq" id="WP_140926076.1">
    <property type="nucleotide sequence ID" value="NZ_QUAU01000006.1"/>
</dbReference>
<comment type="caution">
    <text evidence="1">The sequence shown here is derived from an EMBL/GenBank/DDBJ whole genome shotgun (WGS) entry which is preliminary data.</text>
</comment>
<keyword evidence="2" id="KW-1185">Reference proteome</keyword>
<evidence type="ECO:0000313" key="1">
    <source>
        <dbReference type="EMBL" id="TPR23136.1"/>
    </source>
</evidence>
<gene>
    <name evidence="1" type="ORF">DY114_07450</name>
</gene>
<dbReference type="Proteomes" id="UP000777560">
    <property type="component" value="Unassembled WGS sequence"/>
</dbReference>
<evidence type="ECO:0000313" key="2">
    <source>
        <dbReference type="Proteomes" id="UP000777560"/>
    </source>
</evidence>
<accession>A0ABY2Z0F6</accession>
<dbReference type="EMBL" id="QUAV01000006">
    <property type="protein sequence ID" value="TPR23136.1"/>
    <property type="molecule type" value="Genomic_DNA"/>
</dbReference>
<proteinExistence type="predicted"/>
<sequence>MKHVSDVKMHLLMLKMANTNNQSIAILTGGDDDQAHSYTYNSIDDVTQFTEDSEVYDMVEKAFDIDYQGNVEVIVAPNKDVTPSGNLKATPNSDGAKVSNQSINRFVYALQQYAYDGFRLITNASDVTEKDLETVTDFLYQLQKVFLFAQFNKVADLQSLFNYSSLRQVTTSDKQNTVTGMVETHDRKPAVQVIAYGLANAPIDYEHIGNLPEMTEDDDLTSDDIQNIIDAHGTCVYSKAGDQMLLQGKSFGDNYIDEFINTTIVKSTYQYSLQKELNGFKNNHFDDKTIGLLVERAEKVSSDLMSQGYFDEKPKVDKTPRAQVNPSLVTKRHYKGITISAPIATSIDTMDVFLNLTE</sequence>
<reference evidence="1 2" key="1">
    <citation type="submission" date="2018-08" db="EMBL/GenBank/DDBJ databases">
        <title>Comparative genomics of wild bee and flower associated Lactobacillus reveals potential adaptation to the bee host.</title>
        <authorList>
            <person name="Vuong H.Q."/>
            <person name="Mcfrederick Q.S."/>
        </authorList>
    </citation>
    <scope>NUCLEOTIDE SEQUENCE [LARGE SCALE GENOMIC DNA]</scope>
    <source>
        <strain evidence="1 2">HV_13</strain>
    </source>
</reference>
<name>A0ABY2Z0F6_9LACO</name>
<protein>
    <submittedName>
        <fullName evidence="1">Uncharacterized protein</fullName>
    </submittedName>
</protein>
<organism evidence="1 2">
    <name type="scientific">Apilactobacillus micheneri</name>
    <dbReference type="NCBI Taxonomy" id="1899430"/>
    <lineage>
        <taxon>Bacteria</taxon>
        <taxon>Bacillati</taxon>
        <taxon>Bacillota</taxon>
        <taxon>Bacilli</taxon>
        <taxon>Lactobacillales</taxon>
        <taxon>Lactobacillaceae</taxon>
        <taxon>Apilactobacillus</taxon>
    </lineage>
</organism>